<feature type="non-terminal residue" evidence="2">
    <location>
        <position position="1"/>
    </location>
</feature>
<feature type="region of interest" description="Disordered" evidence="1">
    <location>
        <begin position="1"/>
        <end position="25"/>
    </location>
</feature>
<feature type="region of interest" description="Disordered" evidence="1">
    <location>
        <begin position="78"/>
        <end position="98"/>
    </location>
</feature>
<name>A0A9N9JC65_9GLOM</name>
<reference evidence="2" key="1">
    <citation type="submission" date="2021-06" db="EMBL/GenBank/DDBJ databases">
        <authorList>
            <person name="Kallberg Y."/>
            <person name="Tangrot J."/>
            <person name="Rosling A."/>
        </authorList>
    </citation>
    <scope>NUCLEOTIDE SEQUENCE</scope>
    <source>
        <strain evidence="2">FL130A</strain>
    </source>
</reference>
<dbReference type="EMBL" id="CAJVPS010053586">
    <property type="protein sequence ID" value="CAG8772800.1"/>
    <property type="molecule type" value="Genomic_DNA"/>
</dbReference>
<accession>A0A9N9JC65</accession>
<evidence type="ECO:0000256" key="1">
    <source>
        <dbReference type="SAM" id="MobiDB-lite"/>
    </source>
</evidence>
<gene>
    <name evidence="2" type="ORF">ALEPTO_LOCUS14240</name>
</gene>
<dbReference type="AlphaFoldDB" id="A0A9N9JC65"/>
<proteinExistence type="predicted"/>
<comment type="caution">
    <text evidence="2">The sequence shown here is derived from an EMBL/GenBank/DDBJ whole genome shotgun (WGS) entry which is preliminary data.</text>
</comment>
<dbReference type="Proteomes" id="UP000789508">
    <property type="component" value="Unassembled WGS sequence"/>
</dbReference>
<sequence length="98" mass="10767">TGHIQRFCQNTHNTNDIPPNNRQSQQSTYNANLATNSNNPFGQNNVATTQVPEANNTQLINTDALLLQIQTLANIEPPKDDVSEGIEQAEETPIAPEQ</sequence>
<evidence type="ECO:0000313" key="2">
    <source>
        <dbReference type="EMBL" id="CAG8772800.1"/>
    </source>
</evidence>
<evidence type="ECO:0000313" key="3">
    <source>
        <dbReference type="Proteomes" id="UP000789508"/>
    </source>
</evidence>
<organism evidence="2 3">
    <name type="scientific">Ambispora leptoticha</name>
    <dbReference type="NCBI Taxonomy" id="144679"/>
    <lineage>
        <taxon>Eukaryota</taxon>
        <taxon>Fungi</taxon>
        <taxon>Fungi incertae sedis</taxon>
        <taxon>Mucoromycota</taxon>
        <taxon>Glomeromycotina</taxon>
        <taxon>Glomeromycetes</taxon>
        <taxon>Archaeosporales</taxon>
        <taxon>Ambisporaceae</taxon>
        <taxon>Ambispora</taxon>
    </lineage>
</organism>
<feature type="non-terminal residue" evidence="2">
    <location>
        <position position="98"/>
    </location>
</feature>
<feature type="compositionally biased region" description="Polar residues" evidence="1">
    <location>
        <begin position="7"/>
        <end position="25"/>
    </location>
</feature>
<protein>
    <submittedName>
        <fullName evidence="2">7246_t:CDS:1</fullName>
    </submittedName>
</protein>
<keyword evidence="3" id="KW-1185">Reference proteome</keyword>